<dbReference type="PROSITE" id="PS51257">
    <property type="entry name" value="PROKAR_LIPOPROTEIN"/>
    <property type="match status" value="1"/>
</dbReference>
<keyword evidence="3" id="KW-1185">Reference proteome</keyword>
<gene>
    <name evidence="2" type="ORF">H9656_03075</name>
</gene>
<name>A0ABR8QY32_9CAUL</name>
<feature type="chain" id="PRO_5045321637" evidence="1">
    <location>
        <begin position="25"/>
        <end position="150"/>
    </location>
</feature>
<feature type="signal peptide" evidence="1">
    <location>
        <begin position="1"/>
        <end position="24"/>
    </location>
</feature>
<sequence length="150" mass="16435">MKIGFQALALALAALVLAACNFHATLPTSDPVLNAEAEAFYDDMVAGRDDAVVARMLSENDPAQVKAQLPMLRDMIGDAAPPEPKLVQSRKSTGSQGETYELEQDYVYADRTVRVYSAMMREKGEWKVHTFNINVRMAGEPKAAEDEKAA</sequence>
<comment type="caution">
    <text evidence="2">The sequence shown here is derived from an EMBL/GenBank/DDBJ whole genome shotgun (WGS) entry which is preliminary data.</text>
</comment>
<dbReference type="EMBL" id="JACSQU010000001">
    <property type="protein sequence ID" value="MBD7940362.1"/>
    <property type="molecule type" value="Genomic_DNA"/>
</dbReference>
<protein>
    <submittedName>
        <fullName evidence="2">Uncharacterized protein</fullName>
    </submittedName>
</protein>
<evidence type="ECO:0000256" key="1">
    <source>
        <dbReference type="SAM" id="SignalP"/>
    </source>
</evidence>
<evidence type="ECO:0000313" key="2">
    <source>
        <dbReference type="EMBL" id="MBD7940362.1"/>
    </source>
</evidence>
<dbReference type="RefSeq" id="WP_191742793.1">
    <property type="nucleotide sequence ID" value="NZ_JACSQU010000001.1"/>
</dbReference>
<reference evidence="2 3" key="1">
    <citation type="submission" date="2020-08" db="EMBL/GenBank/DDBJ databases">
        <title>A Genomic Blueprint of the Chicken Gut Microbiome.</title>
        <authorList>
            <person name="Gilroy R."/>
            <person name="Ravi A."/>
            <person name="Getino M."/>
            <person name="Pursley I."/>
            <person name="Horton D.L."/>
            <person name="Alikhan N.-F."/>
            <person name="Baker D."/>
            <person name="Gharbi K."/>
            <person name="Hall N."/>
            <person name="Watson M."/>
            <person name="Adriaenssens E.M."/>
            <person name="Foster-Nyarko E."/>
            <person name="Jarju S."/>
            <person name="Secka A."/>
            <person name="Antonio M."/>
            <person name="Oren A."/>
            <person name="Chaudhuri R."/>
            <person name="La Ragione R.M."/>
            <person name="Hildebrand F."/>
            <person name="Pallen M.J."/>
        </authorList>
    </citation>
    <scope>NUCLEOTIDE SEQUENCE [LARGE SCALE GENOMIC DNA]</scope>
    <source>
        <strain evidence="2 3">Sa3CVA3</strain>
    </source>
</reference>
<organism evidence="2 3">
    <name type="scientific">Brevundimonas guildfordensis</name>
    <dbReference type="NCBI Taxonomy" id="2762241"/>
    <lineage>
        <taxon>Bacteria</taxon>
        <taxon>Pseudomonadati</taxon>
        <taxon>Pseudomonadota</taxon>
        <taxon>Alphaproteobacteria</taxon>
        <taxon>Caulobacterales</taxon>
        <taxon>Caulobacteraceae</taxon>
        <taxon>Brevundimonas</taxon>
    </lineage>
</organism>
<accession>A0ABR8QY32</accession>
<proteinExistence type="predicted"/>
<keyword evidence="1" id="KW-0732">Signal</keyword>
<evidence type="ECO:0000313" key="3">
    <source>
        <dbReference type="Proteomes" id="UP000638918"/>
    </source>
</evidence>
<dbReference type="Proteomes" id="UP000638918">
    <property type="component" value="Unassembled WGS sequence"/>
</dbReference>